<dbReference type="PROSITE" id="PS50297">
    <property type="entry name" value="ANK_REP_REGION"/>
    <property type="match status" value="6"/>
</dbReference>
<feature type="compositionally biased region" description="Polar residues" evidence="4">
    <location>
        <begin position="1084"/>
        <end position="1093"/>
    </location>
</feature>
<dbReference type="GO" id="GO:0004842">
    <property type="term" value="F:ubiquitin-protein transferase activity"/>
    <property type="evidence" value="ECO:0007669"/>
    <property type="project" value="TreeGrafter"/>
</dbReference>
<evidence type="ECO:0000256" key="4">
    <source>
        <dbReference type="SAM" id="MobiDB-lite"/>
    </source>
</evidence>
<feature type="compositionally biased region" description="Polar residues" evidence="4">
    <location>
        <begin position="1063"/>
        <end position="1072"/>
    </location>
</feature>
<feature type="repeat" description="ANK" evidence="3">
    <location>
        <begin position="510"/>
        <end position="542"/>
    </location>
</feature>
<feature type="region of interest" description="Disordered" evidence="4">
    <location>
        <begin position="780"/>
        <end position="1093"/>
    </location>
</feature>
<comment type="caution">
    <text evidence="5">The sequence shown here is derived from an EMBL/GenBank/DDBJ whole genome shotgun (WGS) entry which is preliminary data.</text>
</comment>
<dbReference type="OrthoDB" id="366390at2759"/>
<feature type="compositionally biased region" description="Acidic residues" evidence="4">
    <location>
        <begin position="812"/>
        <end position="821"/>
    </location>
</feature>
<dbReference type="InterPro" id="IPR002110">
    <property type="entry name" value="Ankyrin_rpt"/>
</dbReference>
<dbReference type="Proteomes" id="UP000320333">
    <property type="component" value="Unassembled WGS sequence"/>
</dbReference>
<evidence type="ECO:0000256" key="3">
    <source>
        <dbReference type="PROSITE-ProRule" id="PRU00023"/>
    </source>
</evidence>
<dbReference type="GO" id="GO:0085020">
    <property type="term" value="P:protein K6-linked ubiquitination"/>
    <property type="evidence" value="ECO:0007669"/>
    <property type="project" value="TreeGrafter"/>
</dbReference>
<feature type="compositionally biased region" description="Acidic residues" evidence="4">
    <location>
        <begin position="872"/>
        <end position="882"/>
    </location>
</feature>
<feature type="compositionally biased region" description="Basic and acidic residues" evidence="4">
    <location>
        <begin position="292"/>
        <end position="310"/>
    </location>
</feature>
<feature type="compositionally biased region" description="Basic and acidic residues" evidence="4">
    <location>
        <begin position="895"/>
        <end position="904"/>
    </location>
</feature>
<dbReference type="SUPFAM" id="SSF48403">
    <property type="entry name" value="Ankyrin repeat"/>
    <property type="match status" value="1"/>
</dbReference>
<protein>
    <submittedName>
        <fullName evidence="5">Uncharacterized protein</fullName>
    </submittedName>
</protein>
<feature type="region of interest" description="Disordered" evidence="4">
    <location>
        <begin position="291"/>
        <end position="318"/>
    </location>
</feature>
<dbReference type="PANTHER" id="PTHR24171">
    <property type="entry name" value="ANKYRIN REPEAT DOMAIN-CONTAINING PROTEIN 39-RELATED"/>
    <property type="match status" value="1"/>
</dbReference>
<dbReference type="PROSITE" id="PS50088">
    <property type="entry name" value="ANK_REPEAT"/>
    <property type="match status" value="6"/>
</dbReference>
<feature type="repeat" description="ANK" evidence="3">
    <location>
        <begin position="345"/>
        <end position="377"/>
    </location>
</feature>
<feature type="compositionally biased region" description="Basic residues" evidence="4">
    <location>
        <begin position="826"/>
        <end position="835"/>
    </location>
</feature>
<evidence type="ECO:0000313" key="6">
    <source>
        <dbReference type="Proteomes" id="UP000320333"/>
    </source>
</evidence>
<feature type="compositionally biased region" description="Polar residues" evidence="4">
    <location>
        <begin position="1122"/>
        <end position="1146"/>
    </location>
</feature>
<reference evidence="5 6" key="1">
    <citation type="journal article" date="2019" name="Sci. Rep.">
        <title>Comparative genomics of chytrid fungi reveal insights into the obligate biotrophic and pathogenic lifestyle of Synchytrium endobioticum.</title>
        <authorList>
            <person name="van de Vossenberg B.T.L.H."/>
            <person name="Warris S."/>
            <person name="Nguyen H.D.T."/>
            <person name="van Gent-Pelzer M.P.E."/>
            <person name="Joly D.L."/>
            <person name="van de Geest H.C."/>
            <person name="Bonants P.J.M."/>
            <person name="Smith D.S."/>
            <person name="Levesque C.A."/>
            <person name="van der Lee T.A.J."/>
        </authorList>
    </citation>
    <scope>NUCLEOTIDE SEQUENCE [LARGE SCALE GENOMIC DNA]</scope>
    <source>
        <strain evidence="5 6">CBS 675.73</strain>
    </source>
</reference>
<evidence type="ECO:0000256" key="1">
    <source>
        <dbReference type="ARBA" id="ARBA00022737"/>
    </source>
</evidence>
<dbReference type="SMART" id="SM00248">
    <property type="entry name" value="ANK"/>
    <property type="match status" value="6"/>
</dbReference>
<sequence>MQDGVNRIDPPVPETEEITLQRISQERRVDPEGPKQQPAPVNNRPTATLIHPQPIIPPPLSQPVSQPIESIPLNSPHSTQSTLSSHSASSLGKKKKPKEPRFRTITDEFDIESIFRSVPLPNSDVEDTDYNDTNTQKKQRTSSATSTDSVKRKVGRPRKLRTSDQQVHLSLNASPSVPLFVSPSPVALSASSGIKDSPMHAGALKDGSSTETLLKNKTPEEVAAARAEFIRKQEDAFRRLQLKQHLSQPVSALKKTAPANSVAEIASTDLKREDVAIPKNANVTELESVSKVQDEEAAREHARKMEERARKSAARTARNAQNRTDVIMIANKAIPYSAINNTDRSGRTPLFRVSGTGDVNAVTALIRAGADVNAKDNAGWSPIHEACIEGQLQTATLLISYGADVNALGFDNQTPLHDAVGANHYEVVELLLSHGASLTAVNKEGQTPIDDVEDETMLQILNLWKRMTAKVLEVDEHGITLLHQYAMKGELKHVKRVLKYGAEVDFACNAGWTPLHEAASKGYSSIVEELCRYGADLNPRSLASVSSSSNPLPLGKGGDVVPHGVTPLMDAASGCFVETVRLLLEFGADPEMSDSSGKLARDYVPEFTASENAKAAAEVMQLLNRPASSWTPVRKPDFVKSKIGTGGMMAHIRDQASAMLAKNEAAMGSKDPRFKITRKTSVSSDTSHSTNMNGSKGPSISATTAAAVSLGGPNSFSWGGLDPRDREGPFVSSREERKFNALLKTLGGGNGSGVEPGAGVIGGGPYSASAHAHFQAMAPTPLKAKTGPKPKKLSSDESVAHRKHKKHKDESSGSDDEEDEDGGGRASKRVKRGRKSNRDSGDDSESGVEKEGRYKRLKKRSISSSSSISRSDEDDDMDESAGEEVPGKGLKRSRAREVGGHSSDEDTVGARKKKTAVNAQDATTAGLKFKKFPSSTSVGTAKEDAGSANRSPVRDKVASMPADEDSVKKETGKSVPACAPKGKEKGLLKSTSLSALGPTSKHSEARQHLPLADGLQRKQNTPIPPMPSHAPSTNSLATAPASPHKKKPKKKNLFGISGYQRAGNETLSSNPVVSVKADDDDNAATGTLSSNVSSTDLFKSEDMFIAPTIESKSALSISVASTPETKAPIPQQQTPIPVSQPPTSKKTQQKASHRRYHCLPLYKIPLAPPQPSTAALTLPKKAFKMAPSAASTTTNTANTEATSQAGSKQFFFVDLQVAFYLKKKSGREVLDMFPSLSRRVATLAQKEALSASPVGEAVLKALMECRRRDAAAAAGNDVIPDDPIPPRWVKWYERDGKRALRMDDLDVQFLDAEEVLREIRGMRAAEQRRKLEGCQQDEDDDDVLLEIHELELAKFASAGAMSGLEQPPVSVASSGAAVASSVVDAAGAKAAEQTWGNKAAMFHKFKKFGGKSIN</sequence>
<evidence type="ECO:0000256" key="2">
    <source>
        <dbReference type="ARBA" id="ARBA00023043"/>
    </source>
</evidence>
<feature type="compositionally biased region" description="Basic residues" evidence="4">
    <location>
        <begin position="1043"/>
        <end position="1052"/>
    </location>
</feature>
<dbReference type="Pfam" id="PF12796">
    <property type="entry name" value="Ank_2"/>
    <property type="match status" value="2"/>
</dbReference>
<feature type="region of interest" description="Disordered" evidence="4">
    <location>
        <begin position="679"/>
        <end position="700"/>
    </location>
</feature>
<organism evidence="5 6">
    <name type="scientific">Chytriomyces confervae</name>
    <dbReference type="NCBI Taxonomy" id="246404"/>
    <lineage>
        <taxon>Eukaryota</taxon>
        <taxon>Fungi</taxon>
        <taxon>Fungi incertae sedis</taxon>
        <taxon>Chytridiomycota</taxon>
        <taxon>Chytridiomycota incertae sedis</taxon>
        <taxon>Chytridiomycetes</taxon>
        <taxon>Chytridiales</taxon>
        <taxon>Chytriomycetaceae</taxon>
        <taxon>Chytriomyces</taxon>
    </lineage>
</organism>
<dbReference type="Gene3D" id="1.25.40.20">
    <property type="entry name" value="Ankyrin repeat-containing domain"/>
    <property type="match status" value="3"/>
</dbReference>
<dbReference type="EMBL" id="QEAP01000813">
    <property type="protein sequence ID" value="TPX56150.1"/>
    <property type="molecule type" value="Genomic_DNA"/>
</dbReference>
<name>A0A507DZB3_9FUNG</name>
<keyword evidence="6" id="KW-1185">Reference proteome</keyword>
<dbReference type="PANTHER" id="PTHR24171:SF8">
    <property type="entry name" value="BRCA1-ASSOCIATED RING DOMAIN PROTEIN 1"/>
    <property type="match status" value="1"/>
</dbReference>
<dbReference type="PRINTS" id="PR01415">
    <property type="entry name" value="ANKYRIN"/>
</dbReference>
<dbReference type="InterPro" id="IPR036770">
    <property type="entry name" value="Ankyrin_rpt-contain_sf"/>
</dbReference>
<feature type="repeat" description="ANK" evidence="3">
    <location>
        <begin position="563"/>
        <end position="595"/>
    </location>
</feature>
<feature type="compositionally biased region" description="Basic and acidic residues" evidence="4">
    <location>
        <begin position="24"/>
        <end position="33"/>
    </location>
</feature>
<gene>
    <name evidence="5" type="ORF">CcCBS67573_g09381</name>
</gene>
<feature type="compositionally biased region" description="Polar residues" evidence="4">
    <location>
        <begin position="131"/>
        <end position="148"/>
    </location>
</feature>
<feature type="region of interest" description="Disordered" evidence="4">
    <location>
        <begin position="1"/>
        <end position="167"/>
    </location>
</feature>
<evidence type="ECO:0000313" key="5">
    <source>
        <dbReference type="EMBL" id="TPX56150.1"/>
    </source>
</evidence>
<feature type="region of interest" description="Disordered" evidence="4">
    <location>
        <begin position="1122"/>
        <end position="1151"/>
    </location>
</feature>
<feature type="compositionally biased region" description="Low complexity" evidence="4">
    <location>
        <begin position="75"/>
        <end position="91"/>
    </location>
</feature>
<dbReference type="Pfam" id="PF00023">
    <property type="entry name" value="Ank"/>
    <property type="match status" value="2"/>
</dbReference>
<feature type="repeat" description="ANK" evidence="3">
    <location>
        <begin position="378"/>
        <end position="410"/>
    </location>
</feature>
<keyword evidence="1" id="KW-0677">Repeat</keyword>
<dbReference type="STRING" id="246404.A0A507DZB3"/>
<feature type="repeat" description="ANK" evidence="3">
    <location>
        <begin position="411"/>
        <end position="443"/>
    </location>
</feature>
<keyword evidence="2 3" id="KW-0040">ANK repeat</keyword>
<accession>A0A507DZB3</accession>
<proteinExistence type="predicted"/>
<feature type="repeat" description="ANK" evidence="3">
    <location>
        <begin position="477"/>
        <end position="509"/>
    </location>
</feature>
<feature type="compositionally biased region" description="Basic and acidic residues" evidence="4">
    <location>
        <begin position="836"/>
        <end position="854"/>
    </location>
</feature>